<sequence length="102" mass="11761">MTCSNFILNLKGKSNTSEHGIGKFLAIFFYKGFLRSCSDMKDRLQIFHGKEDVYFVTRGQPFLHQIQMTFELKWSTIFFLKHGRGRALQLAMSSCRCRGAAN</sequence>
<comment type="caution">
    <text evidence="1">The sequence shown here is derived from an EMBL/GenBank/DDBJ whole genome shotgun (WGS) entry which is preliminary data.</text>
</comment>
<protein>
    <submittedName>
        <fullName evidence="1">Uncharacterized protein</fullName>
    </submittedName>
</protein>
<accession>A0AAV0EMZ8</accession>
<organism evidence="1 2">
    <name type="scientific">Cuscuta epithymum</name>
    <dbReference type="NCBI Taxonomy" id="186058"/>
    <lineage>
        <taxon>Eukaryota</taxon>
        <taxon>Viridiplantae</taxon>
        <taxon>Streptophyta</taxon>
        <taxon>Embryophyta</taxon>
        <taxon>Tracheophyta</taxon>
        <taxon>Spermatophyta</taxon>
        <taxon>Magnoliopsida</taxon>
        <taxon>eudicotyledons</taxon>
        <taxon>Gunneridae</taxon>
        <taxon>Pentapetalae</taxon>
        <taxon>asterids</taxon>
        <taxon>lamiids</taxon>
        <taxon>Solanales</taxon>
        <taxon>Convolvulaceae</taxon>
        <taxon>Cuscuteae</taxon>
        <taxon>Cuscuta</taxon>
        <taxon>Cuscuta subgen. Cuscuta</taxon>
    </lineage>
</organism>
<dbReference type="Proteomes" id="UP001152523">
    <property type="component" value="Unassembled WGS sequence"/>
</dbReference>
<evidence type="ECO:0000313" key="2">
    <source>
        <dbReference type="Proteomes" id="UP001152523"/>
    </source>
</evidence>
<dbReference type="EMBL" id="CAMAPF010000935">
    <property type="protein sequence ID" value="CAH9124585.1"/>
    <property type="molecule type" value="Genomic_DNA"/>
</dbReference>
<dbReference type="AlphaFoldDB" id="A0AAV0EMZ8"/>
<reference evidence="1" key="1">
    <citation type="submission" date="2022-07" db="EMBL/GenBank/DDBJ databases">
        <authorList>
            <person name="Macas J."/>
            <person name="Novak P."/>
            <person name="Neumann P."/>
        </authorList>
    </citation>
    <scope>NUCLEOTIDE SEQUENCE</scope>
</reference>
<proteinExistence type="predicted"/>
<gene>
    <name evidence="1" type="ORF">CEPIT_LOCUS26091</name>
</gene>
<keyword evidence="2" id="KW-1185">Reference proteome</keyword>
<name>A0AAV0EMZ8_9ASTE</name>
<evidence type="ECO:0000313" key="1">
    <source>
        <dbReference type="EMBL" id="CAH9124585.1"/>
    </source>
</evidence>